<evidence type="ECO:0000313" key="7">
    <source>
        <dbReference type="EMBL" id="ORZ14104.1"/>
    </source>
</evidence>
<dbReference type="OrthoDB" id="1232at2759"/>
<sequence length="632" mass="70433">MDSEATRQYSLPIPVSTSTAAHYRQLRNAANASSVITATQLSAIPESQDLLKIKTDLEGLLPHSEARMQHLKKDYSHLEKNVKIKDNAGDGSKKLSSGKNVNALQEKLRIKQESSVSDDTQDILHSPSTKSDRQAALETLKRRRRREDTDPDHDMKLTGRRSESPHPLGKVKKLDNSAPLSRSMSPPMTGISKHTPKSNDTFKKKKLTSSASKDSSSNATARAHQLTNGGNDTIGSPSNSNNNKTKTSSVVKNSNNKDVDFVRVKAKDQVPILTFWTYLEPYFRPVTEEDRDFLLQKNDDPKPYLIPPLGQNYQEAWAEEDRGLPSSRSQSPVLGSSSASSSSRHDSHDMDDGSGGVGLGALSNGGGQVGSSSSAQQQNDRLKYFSPSETLTDDYLLTEDLTCGTLTERLLSSLVAEDVGVDPADVESYIASSHDDGTKSSNLHGGGNSSSDDDDDDYSNISEGRTIVELSSRPPDDVVEFEERLKRELRYAGLFGDDEVDWNAKEDDEICAELRKLSRDLKEQVAVNEFRKKRLLEVTDRQLQYEQYRHVLDNLDSQVEQCYIKRFRTQKSKKRKAQTTPKSMLSENAVHAMEKRKTWIDTLGRIFNNNNMVMPQRSIYDTERDPSVAADD</sequence>
<feature type="compositionally biased region" description="Basic and acidic residues" evidence="6">
    <location>
        <begin position="146"/>
        <end position="164"/>
    </location>
</feature>
<comment type="similarity">
    <text evidence="2">Belongs to the NGG1 family.</text>
</comment>
<proteinExistence type="inferred from homology"/>
<evidence type="ECO:0000256" key="3">
    <source>
        <dbReference type="ARBA" id="ARBA00023015"/>
    </source>
</evidence>
<dbReference type="STRING" id="90262.A0A1X2ID79"/>
<dbReference type="PANTHER" id="PTHR13556:SF2">
    <property type="entry name" value="TRANSCRIPTIONAL ADAPTER 3"/>
    <property type="match status" value="1"/>
</dbReference>
<feature type="compositionally biased region" description="Gly residues" evidence="6">
    <location>
        <begin position="353"/>
        <end position="369"/>
    </location>
</feature>
<organism evidence="7 8">
    <name type="scientific">Absidia repens</name>
    <dbReference type="NCBI Taxonomy" id="90262"/>
    <lineage>
        <taxon>Eukaryota</taxon>
        <taxon>Fungi</taxon>
        <taxon>Fungi incertae sedis</taxon>
        <taxon>Mucoromycota</taxon>
        <taxon>Mucoromycotina</taxon>
        <taxon>Mucoromycetes</taxon>
        <taxon>Mucorales</taxon>
        <taxon>Cunninghamellaceae</taxon>
        <taxon>Absidia</taxon>
    </lineage>
</organism>
<keyword evidence="5" id="KW-0539">Nucleus</keyword>
<dbReference type="EMBL" id="MCGE01000015">
    <property type="protein sequence ID" value="ORZ14104.1"/>
    <property type="molecule type" value="Genomic_DNA"/>
</dbReference>
<feature type="region of interest" description="Disordered" evidence="6">
    <location>
        <begin position="431"/>
        <end position="473"/>
    </location>
</feature>
<accession>A0A1X2ID79</accession>
<comment type="subcellular location">
    <subcellularLocation>
        <location evidence="1">Nucleus</location>
    </subcellularLocation>
</comment>
<dbReference type="GO" id="GO:0016740">
    <property type="term" value="F:transferase activity"/>
    <property type="evidence" value="ECO:0007669"/>
    <property type="project" value="UniProtKB-KW"/>
</dbReference>
<keyword evidence="7" id="KW-0808">Transferase</keyword>
<feature type="compositionally biased region" description="Low complexity" evidence="6">
    <location>
        <begin position="329"/>
        <end position="342"/>
    </location>
</feature>
<evidence type="ECO:0000256" key="4">
    <source>
        <dbReference type="ARBA" id="ARBA00023163"/>
    </source>
</evidence>
<comment type="caution">
    <text evidence="7">The sequence shown here is derived from an EMBL/GenBank/DDBJ whole genome shotgun (WGS) entry which is preliminary data.</text>
</comment>
<dbReference type="AlphaFoldDB" id="A0A1X2ID79"/>
<feature type="compositionally biased region" description="Polar residues" evidence="6">
    <location>
        <begin position="225"/>
        <end position="237"/>
    </location>
</feature>
<evidence type="ECO:0000256" key="6">
    <source>
        <dbReference type="SAM" id="MobiDB-lite"/>
    </source>
</evidence>
<dbReference type="GO" id="GO:0005634">
    <property type="term" value="C:nucleus"/>
    <property type="evidence" value="ECO:0007669"/>
    <property type="project" value="UniProtKB-SubCell"/>
</dbReference>
<feature type="region of interest" description="Disordered" evidence="6">
    <location>
        <begin position="319"/>
        <end position="379"/>
    </location>
</feature>
<dbReference type="GO" id="GO:0000124">
    <property type="term" value="C:SAGA complex"/>
    <property type="evidence" value="ECO:0007669"/>
    <property type="project" value="TreeGrafter"/>
</dbReference>
<feature type="compositionally biased region" description="Low complexity" evidence="6">
    <location>
        <begin position="208"/>
        <end position="217"/>
    </location>
</feature>
<feature type="compositionally biased region" description="Low complexity" evidence="6">
    <location>
        <begin position="238"/>
        <end position="252"/>
    </location>
</feature>
<dbReference type="GO" id="GO:0003713">
    <property type="term" value="F:transcription coactivator activity"/>
    <property type="evidence" value="ECO:0007669"/>
    <property type="project" value="TreeGrafter"/>
</dbReference>
<dbReference type="Proteomes" id="UP000193560">
    <property type="component" value="Unassembled WGS sequence"/>
</dbReference>
<evidence type="ECO:0000256" key="5">
    <source>
        <dbReference type="ARBA" id="ARBA00023242"/>
    </source>
</evidence>
<dbReference type="PANTHER" id="PTHR13556">
    <property type="entry name" value="TRANSCRIPTIONAL ADAPTER 3-RELATED"/>
    <property type="match status" value="1"/>
</dbReference>
<gene>
    <name evidence="7" type="ORF">BCR42DRAFT_354498</name>
</gene>
<name>A0A1X2ID79_9FUNG</name>
<evidence type="ECO:0000256" key="1">
    <source>
        <dbReference type="ARBA" id="ARBA00004123"/>
    </source>
</evidence>
<feature type="region of interest" description="Disordered" evidence="6">
    <location>
        <begin position="111"/>
        <end position="252"/>
    </location>
</feature>
<dbReference type="InterPro" id="IPR019340">
    <property type="entry name" value="Histone_AcTrfase_su3"/>
</dbReference>
<evidence type="ECO:0000256" key="2">
    <source>
        <dbReference type="ARBA" id="ARBA00005330"/>
    </source>
</evidence>
<keyword evidence="3" id="KW-0805">Transcription regulation</keyword>
<reference evidence="7 8" key="1">
    <citation type="submission" date="2016-07" db="EMBL/GenBank/DDBJ databases">
        <title>Pervasive Adenine N6-methylation of Active Genes in Fungi.</title>
        <authorList>
            <consortium name="DOE Joint Genome Institute"/>
            <person name="Mondo S.J."/>
            <person name="Dannebaum R.O."/>
            <person name="Kuo R.C."/>
            <person name="Labutti K."/>
            <person name="Haridas S."/>
            <person name="Kuo A."/>
            <person name="Salamov A."/>
            <person name="Ahrendt S.R."/>
            <person name="Lipzen A."/>
            <person name="Sullivan W."/>
            <person name="Andreopoulos W.B."/>
            <person name="Clum A."/>
            <person name="Lindquist E."/>
            <person name="Daum C."/>
            <person name="Ramamoorthy G.K."/>
            <person name="Gryganskyi A."/>
            <person name="Culley D."/>
            <person name="Magnuson J.K."/>
            <person name="James T.Y."/>
            <person name="O'Malley M.A."/>
            <person name="Stajich J.E."/>
            <person name="Spatafora J.W."/>
            <person name="Visel A."/>
            <person name="Grigoriev I.V."/>
        </authorList>
    </citation>
    <scope>NUCLEOTIDE SEQUENCE [LARGE SCALE GENOMIC DNA]</scope>
    <source>
        <strain evidence="7 8">NRRL 1336</strain>
    </source>
</reference>
<keyword evidence="4" id="KW-0804">Transcription</keyword>
<protein>
    <submittedName>
        <fullName evidence="7">Histone acetyltransferases subunit 3-domain-containing protein</fullName>
    </submittedName>
</protein>
<evidence type="ECO:0000313" key="8">
    <source>
        <dbReference type="Proteomes" id="UP000193560"/>
    </source>
</evidence>
<keyword evidence="8" id="KW-1185">Reference proteome</keyword>
<dbReference type="GO" id="GO:0006357">
    <property type="term" value="P:regulation of transcription by RNA polymerase II"/>
    <property type="evidence" value="ECO:0007669"/>
    <property type="project" value="TreeGrafter"/>
</dbReference>
<dbReference type="Pfam" id="PF10198">
    <property type="entry name" value="Ada3"/>
    <property type="match status" value="1"/>
</dbReference>